<dbReference type="AlphaFoldDB" id="C7LT04"/>
<dbReference type="Proteomes" id="UP000002216">
    <property type="component" value="Chromosome"/>
</dbReference>
<evidence type="ECO:0000313" key="1">
    <source>
        <dbReference type="EMBL" id="ACU90754.1"/>
    </source>
</evidence>
<keyword evidence="2" id="KW-1185">Reference proteome</keyword>
<dbReference type="EMBL" id="CP001629">
    <property type="protein sequence ID" value="ACU90754.1"/>
    <property type="molecule type" value="Genomic_DNA"/>
</dbReference>
<organism evidence="1 2">
    <name type="scientific">Desulfomicrobium baculatum (strain DSM 4028 / VKM B-1378 / X)</name>
    <name type="common">Desulfovibrio baculatus</name>
    <dbReference type="NCBI Taxonomy" id="525897"/>
    <lineage>
        <taxon>Bacteria</taxon>
        <taxon>Pseudomonadati</taxon>
        <taxon>Thermodesulfobacteriota</taxon>
        <taxon>Desulfovibrionia</taxon>
        <taxon>Desulfovibrionales</taxon>
        <taxon>Desulfomicrobiaceae</taxon>
        <taxon>Desulfomicrobium</taxon>
    </lineage>
</organism>
<reference evidence="1 2" key="1">
    <citation type="journal article" date="2009" name="Stand. Genomic Sci.">
        <title>Complete genome sequence of Desulfomicrobium baculatum type strain (X).</title>
        <authorList>
            <person name="Copeland A."/>
            <person name="Spring S."/>
            <person name="Goker M."/>
            <person name="Schneider S."/>
            <person name="Lapidus A."/>
            <person name="Del Rio T.G."/>
            <person name="Tice H."/>
            <person name="Cheng J.F."/>
            <person name="Chen F."/>
            <person name="Nolan M."/>
            <person name="Bruce D."/>
            <person name="Goodwin L."/>
            <person name="Pitluck S."/>
            <person name="Ivanova N."/>
            <person name="Mavrommatis K."/>
            <person name="Ovchinnikova G."/>
            <person name="Pati A."/>
            <person name="Chen A."/>
            <person name="Palaniappan K."/>
            <person name="Land M."/>
            <person name="Hauser L."/>
            <person name="Chang Y.J."/>
            <person name="Jeffries C.C."/>
            <person name="Meincke L."/>
            <person name="Sims D."/>
            <person name="Brettin T."/>
            <person name="Detter J.C."/>
            <person name="Han C."/>
            <person name="Chain P."/>
            <person name="Bristow J."/>
            <person name="Eisen J.A."/>
            <person name="Markowitz V."/>
            <person name="Hugenholtz P."/>
            <person name="Kyrpides N.C."/>
            <person name="Klenk H.P."/>
            <person name="Lucas S."/>
        </authorList>
    </citation>
    <scope>NUCLEOTIDE SEQUENCE [LARGE SCALE GENOMIC DNA]</scope>
    <source>
        <strain evidence="2">DSM 4028 / VKM B-1378 / X</strain>
    </source>
</reference>
<protein>
    <submittedName>
        <fullName evidence="1">Uncharacterized protein</fullName>
    </submittedName>
</protein>
<dbReference type="KEGG" id="dba:Dbac_2677"/>
<dbReference type="eggNOG" id="COG1418">
    <property type="taxonomic scope" value="Bacteria"/>
</dbReference>
<dbReference type="RefSeq" id="WP_015774843.1">
    <property type="nucleotide sequence ID" value="NC_013173.1"/>
</dbReference>
<dbReference type="OrthoDB" id="9790123at2"/>
<dbReference type="HOGENOM" id="CLU_2408438_0_0_7"/>
<sequence>MPELNVHIASSLARTGKEYREVHEWIDNAETKYERHDFSKVLINAAMFREKYGEEAAQEYVEHLVDDLKCRFGKQLASHQAAMADCLKYFGG</sequence>
<gene>
    <name evidence="1" type="ordered locus">Dbac_2677</name>
</gene>
<proteinExistence type="predicted"/>
<name>C7LT04_DESBD</name>
<accession>C7LT04</accession>
<evidence type="ECO:0000313" key="2">
    <source>
        <dbReference type="Proteomes" id="UP000002216"/>
    </source>
</evidence>
<dbReference type="STRING" id="525897.Dbac_2677"/>